<feature type="binding site" evidence="11">
    <location>
        <position position="246"/>
    </location>
    <ligand>
        <name>FMN</name>
        <dbReference type="ChEBI" id="CHEBI:58210"/>
    </ligand>
</feature>
<feature type="binding site" evidence="11">
    <location>
        <begin position="247"/>
        <end position="248"/>
    </location>
    <ligand>
        <name>substrate</name>
    </ligand>
</feature>
<protein>
    <recommendedName>
        <fullName evidence="11">Dihydroorotate dehydrogenase (quinone)</fullName>
        <ecNumber evidence="11">1.3.5.2</ecNumber>
    </recommendedName>
    <alternativeName>
        <fullName evidence="11">DHOdehase</fullName>
        <shortName evidence="11">DHOD</shortName>
        <shortName evidence="11">DHODase</shortName>
    </alternativeName>
    <alternativeName>
        <fullName evidence="11">Dihydroorotate oxidase</fullName>
    </alternativeName>
</protein>
<dbReference type="HAMAP" id="MF_00225">
    <property type="entry name" value="DHO_dh_type2"/>
    <property type="match status" value="1"/>
</dbReference>
<dbReference type="EMBL" id="FN645507">
    <property type="protein sequence ID" value="CBI81769.1"/>
    <property type="molecule type" value="Genomic_DNA"/>
</dbReference>
<comment type="subunit">
    <text evidence="11">Monomer.</text>
</comment>
<keyword evidence="9 11" id="KW-0472">Membrane</keyword>
<dbReference type="GO" id="GO:0106430">
    <property type="term" value="F:dihydroorotate dehydrogenase (quinone) activity"/>
    <property type="evidence" value="ECO:0007669"/>
    <property type="project" value="UniProtKB-EC"/>
</dbReference>
<dbReference type="InterPro" id="IPR050074">
    <property type="entry name" value="DHO_dehydrogenase"/>
</dbReference>
<name>E6YZ29_BARSR</name>
<dbReference type="GO" id="GO:0044205">
    <property type="term" value="P:'de novo' UMP biosynthetic process"/>
    <property type="evidence" value="ECO:0007669"/>
    <property type="project" value="UniProtKB-UniRule"/>
</dbReference>
<keyword evidence="7 11" id="KW-0665">Pyrimidine biosynthesis</keyword>
<feature type="binding site" evidence="11">
    <location>
        <position position="69"/>
    </location>
    <ligand>
        <name>substrate</name>
    </ligand>
</feature>
<evidence type="ECO:0000259" key="12">
    <source>
        <dbReference type="Pfam" id="PF01180"/>
    </source>
</evidence>
<dbReference type="SUPFAM" id="SSF51395">
    <property type="entry name" value="FMN-linked oxidoreductases"/>
    <property type="match status" value="1"/>
</dbReference>
<dbReference type="PROSITE" id="PS00912">
    <property type="entry name" value="DHODEHASE_2"/>
    <property type="match status" value="1"/>
</dbReference>
<feature type="binding site" evidence="11">
    <location>
        <position position="178"/>
    </location>
    <ligand>
        <name>substrate</name>
    </ligand>
</feature>
<gene>
    <name evidence="11 13" type="primary">pyrD</name>
    <name evidence="13" type="ORF">B11C_20046</name>
</gene>
<reference evidence="13" key="1">
    <citation type="journal article" date="2011" name="PLoS Genet.">
        <title>Parallel evolution of a type IV secretion system in radiating lineages of the host-restricted bacterial pathogen Bartonella.</title>
        <authorList>
            <person name="Engel P."/>
            <person name="Salzburger W."/>
            <person name="Liesch M."/>
            <person name="Chang C.C."/>
            <person name="Maruyama S."/>
            <person name="Lanz C."/>
            <person name="Calteau A."/>
            <person name="Lajus A."/>
            <person name="Medigue C."/>
            <person name="Schuster S.C."/>
            <person name="Dehio C."/>
        </authorList>
    </citation>
    <scope>NUCLEOTIDE SEQUENCE</scope>
    <source>
        <strain evidence="13">R1</strain>
    </source>
</reference>
<feature type="binding site" evidence="11">
    <location>
        <position position="218"/>
    </location>
    <ligand>
        <name>FMN</name>
        <dbReference type="ChEBI" id="CHEBI:58210"/>
    </ligand>
</feature>
<keyword evidence="6 11" id="KW-0288">FMN</keyword>
<dbReference type="PROSITE" id="PS00911">
    <property type="entry name" value="DHODEHASE_1"/>
    <property type="match status" value="1"/>
</dbReference>
<dbReference type="GO" id="GO:0005886">
    <property type="term" value="C:plasma membrane"/>
    <property type="evidence" value="ECO:0007669"/>
    <property type="project" value="UniProtKB-SubCell"/>
</dbReference>
<dbReference type="PANTHER" id="PTHR48109">
    <property type="entry name" value="DIHYDROOROTATE DEHYDROGENASE (QUINONE), MITOCHONDRIAL-RELATED"/>
    <property type="match status" value="1"/>
</dbReference>
<dbReference type="Pfam" id="PF01180">
    <property type="entry name" value="DHO_dh"/>
    <property type="match status" value="1"/>
</dbReference>
<feature type="binding site" evidence="11">
    <location>
        <position position="298"/>
    </location>
    <ligand>
        <name>FMN</name>
        <dbReference type="ChEBI" id="CHEBI:58210"/>
    </ligand>
</feature>
<evidence type="ECO:0000256" key="3">
    <source>
        <dbReference type="ARBA" id="ARBA00005161"/>
    </source>
</evidence>
<comment type="cofactor">
    <cofactor evidence="11">
        <name>FMN</name>
        <dbReference type="ChEBI" id="CHEBI:58210"/>
    </cofactor>
    <text evidence="11">Binds 1 FMN per subunit.</text>
</comment>
<organism evidence="13">
    <name type="scientific">Bartonella schoenbuchensis (strain DSM 13525 / NCTC 13165 / R1)</name>
    <dbReference type="NCBI Taxonomy" id="687861"/>
    <lineage>
        <taxon>Bacteria</taxon>
        <taxon>Pseudomonadati</taxon>
        <taxon>Pseudomonadota</taxon>
        <taxon>Alphaproteobacteria</taxon>
        <taxon>Hyphomicrobiales</taxon>
        <taxon>Bartonellaceae</taxon>
        <taxon>Bartonella</taxon>
    </lineage>
</organism>
<evidence type="ECO:0000256" key="9">
    <source>
        <dbReference type="ARBA" id="ARBA00023136"/>
    </source>
</evidence>
<dbReference type="Gene3D" id="3.20.20.70">
    <property type="entry name" value="Aldolase class I"/>
    <property type="match status" value="1"/>
</dbReference>
<feature type="binding site" evidence="11">
    <location>
        <position position="173"/>
    </location>
    <ligand>
        <name>substrate</name>
    </ligand>
</feature>
<comment type="subcellular location">
    <subcellularLocation>
        <location evidence="11">Cell membrane</location>
        <topology evidence="11">Peripheral membrane protein</topology>
    </subcellularLocation>
    <subcellularLocation>
        <location evidence="2">Membrane</location>
    </subcellularLocation>
</comment>
<comment type="pathway">
    <text evidence="3 11">Pyrimidine metabolism; UMP biosynthesis via de novo pathway; orotate from (S)-dihydroorotate (quinone route): step 1/1.</text>
</comment>
<accession>E6YZ29</accession>
<keyword evidence="11" id="KW-1003">Cell membrane</keyword>
<evidence type="ECO:0000256" key="7">
    <source>
        <dbReference type="ARBA" id="ARBA00022975"/>
    </source>
</evidence>
<sequence>MEGDFVSFFHCIGRSVLFMLDPERAHRLAIAGLKTGLSGYQKIFDERLCVTVAGLKFKNFVGLAAGFDKNAEVIDAVLGLGFGFTEIGTVTPKPQMGNPKPRLFRLVEDEAIINRMGFNNDGHQAVYKRVCVRKQGGIVGINIGANKDTVNKIDDYIAGITCFYDVADYFTINVSSPNTPGLRDLQARSNLNLLMKAVSQARNEKKEKHGVSVPIFLKIAPDLTEQELDDIAEEMKLSDFDGLIVSNTTLSRQGLKNSTLISEEGGLSGRPLFEHSTVVLAKMRKRLGKDIAIIGVGGVRNAQTALEKIKAGADLVQLYSGMVYEGPELAVTIMRDVLQIMQQDGVDTIKAYRDHNVDNWAKRALLLS</sequence>
<feature type="binding site" evidence="11">
    <location>
        <position position="89"/>
    </location>
    <ligand>
        <name>FMN</name>
        <dbReference type="ChEBI" id="CHEBI:58210"/>
    </ligand>
</feature>
<evidence type="ECO:0000256" key="11">
    <source>
        <dbReference type="HAMAP-Rule" id="MF_00225"/>
    </source>
</evidence>
<dbReference type="AlphaFoldDB" id="E6YZ29"/>
<dbReference type="InterPro" id="IPR013785">
    <property type="entry name" value="Aldolase_TIM"/>
</dbReference>
<feature type="binding site" evidence="11">
    <location>
        <position position="173"/>
    </location>
    <ligand>
        <name>FMN</name>
        <dbReference type="ChEBI" id="CHEBI:58210"/>
    </ligand>
</feature>
<feature type="active site" description="Nucleophile" evidence="11">
    <location>
        <position position="176"/>
    </location>
</feature>
<dbReference type="InterPro" id="IPR001295">
    <property type="entry name" value="Dihydroorotate_DH_CS"/>
</dbReference>
<comment type="function">
    <text evidence="1 11">Catalyzes the conversion of dihydroorotate to orotate with quinone as electron acceptor.</text>
</comment>
<comment type="catalytic activity">
    <reaction evidence="10 11">
        <text>(S)-dihydroorotate + a quinone = orotate + a quinol</text>
        <dbReference type="Rhea" id="RHEA:30187"/>
        <dbReference type="ChEBI" id="CHEBI:24646"/>
        <dbReference type="ChEBI" id="CHEBI:30839"/>
        <dbReference type="ChEBI" id="CHEBI:30864"/>
        <dbReference type="ChEBI" id="CHEBI:132124"/>
        <dbReference type="EC" id="1.3.5.2"/>
    </reaction>
</comment>
<dbReference type="NCBIfam" id="TIGR01036">
    <property type="entry name" value="pyrD_sub2"/>
    <property type="match status" value="1"/>
</dbReference>
<dbReference type="CDD" id="cd04738">
    <property type="entry name" value="DHOD_2_like"/>
    <property type="match status" value="1"/>
</dbReference>
<evidence type="ECO:0000256" key="5">
    <source>
        <dbReference type="ARBA" id="ARBA00022630"/>
    </source>
</evidence>
<evidence type="ECO:0000256" key="8">
    <source>
        <dbReference type="ARBA" id="ARBA00023002"/>
    </source>
</evidence>
<dbReference type="PANTHER" id="PTHR48109:SF4">
    <property type="entry name" value="DIHYDROOROTATE DEHYDROGENASE (QUINONE), MITOCHONDRIAL"/>
    <property type="match status" value="1"/>
</dbReference>
<evidence type="ECO:0000256" key="4">
    <source>
        <dbReference type="ARBA" id="ARBA00005359"/>
    </source>
</evidence>
<dbReference type="EC" id="1.3.5.2" evidence="11"/>
<feature type="binding site" evidence="11">
    <location>
        <position position="269"/>
    </location>
    <ligand>
        <name>FMN</name>
        <dbReference type="ChEBI" id="CHEBI:58210"/>
    </ligand>
</feature>
<dbReference type="GO" id="GO:0005737">
    <property type="term" value="C:cytoplasm"/>
    <property type="evidence" value="ECO:0007669"/>
    <property type="project" value="InterPro"/>
</dbReference>
<feature type="binding site" evidence="11">
    <location>
        <position position="142"/>
    </location>
    <ligand>
        <name>FMN</name>
        <dbReference type="ChEBI" id="CHEBI:58210"/>
    </ligand>
</feature>
<dbReference type="GO" id="GO:0006207">
    <property type="term" value="P:'de novo' pyrimidine nucleobase biosynthetic process"/>
    <property type="evidence" value="ECO:0007669"/>
    <property type="project" value="UniProtKB-UniRule"/>
</dbReference>
<feature type="binding site" evidence="11">
    <location>
        <begin position="65"/>
        <end position="69"/>
    </location>
    <ligand>
        <name>FMN</name>
        <dbReference type="ChEBI" id="CHEBI:58210"/>
    </ligand>
</feature>
<evidence type="ECO:0000256" key="2">
    <source>
        <dbReference type="ARBA" id="ARBA00004370"/>
    </source>
</evidence>
<dbReference type="InterPro" id="IPR005719">
    <property type="entry name" value="Dihydroorotate_DH_2"/>
</dbReference>
<feature type="domain" description="Dihydroorotate dehydrogenase catalytic" evidence="12">
    <location>
        <begin position="48"/>
        <end position="341"/>
    </location>
</feature>
<feature type="binding site" evidence="11">
    <location>
        <begin position="114"/>
        <end position="118"/>
    </location>
    <ligand>
        <name>substrate</name>
    </ligand>
</feature>
<dbReference type="UniPathway" id="UPA00070">
    <property type="reaction ID" value="UER00946"/>
</dbReference>
<evidence type="ECO:0000256" key="6">
    <source>
        <dbReference type="ARBA" id="ARBA00022643"/>
    </source>
</evidence>
<dbReference type="InterPro" id="IPR005720">
    <property type="entry name" value="Dihydroorotate_DH_cat"/>
</dbReference>
<dbReference type="NCBIfam" id="NF003645">
    <property type="entry name" value="PRK05286.1-2"/>
    <property type="match status" value="1"/>
</dbReference>
<feature type="binding site" evidence="11">
    <location>
        <begin position="319"/>
        <end position="320"/>
    </location>
    <ligand>
        <name>FMN</name>
        <dbReference type="ChEBI" id="CHEBI:58210"/>
    </ligand>
</feature>
<proteinExistence type="inferred from homology"/>
<keyword evidence="8 11" id="KW-0560">Oxidoreductase</keyword>
<keyword evidence="5 11" id="KW-0285">Flavoprotein</keyword>
<dbReference type="NCBIfam" id="NF003652">
    <property type="entry name" value="PRK05286.2-5"/>
    <property type="match status" value="1"/>
</dbReference>
<evidence type="ECO:0000256" key="10">
    <source>
        <dbReference type="ARBA" id="ARBA00048639"/>
    </source>
</evidence>
<evidence type="ECO:0000256" key="1">
    <source>
        <dbReference type="ARBA" id="ARBA00003125"/>
    </source>
</evidence>
<evidence type="ECO:0000313" key="13">
    <source>
        <dbReference type="EMBL" id="CBI81769.1"/>
    </source>
</evidence>
<comment type="similarity">
    <text evidence="4 11">Belongs to the dihydroorotate dehydrogenase family. Type 2 subfamily.</text>
</comment>